<protein>
    <submittedName>
        <fullName evidence="1">Uncharacterized protein</fullName>
    </submittedName>
</protein>
<dbReference type="EMBL" id="CP058909">
    <property type="protein sequence ID" value="QLH81004.1"/>
    <property type="molecule type" value="Genomic_DNA"/>
</dbReference>
<dbReference type="Proteomes" id="UP000509346">
    <property type="component" value="Chromosome"/>
</dbReference>
<name>A0A7D5P820_9EURY</name>
<dbReference type="KEGG" id="hpel:HZS54_04850"/>
<dbReference type="AlphaFoldDB" id="A0A7D5P820"/>
<dbReference type="GeneID" id="56081893"/>
<sequence length="73" mass="8188">MGERTRSFSDPDTLFELVRSDTPVWDDGFKMGEPTGEVVCEGCGASAAAPEYINHDKDCSQRDVTSEWYDELH</sequence>
<evidence type="ECO:0000313" key="1">
    <source>
        <dbReference type="EMBL" id="QLH81004.1"/>
    </source>
</evidence>
<dbReference type="OrthoDB" id="322258at2157"/>
<reference evidence="1 2" key="1">
    <citation type="submission" date="2020-07" db="EMBL/GenBank/DDBJ databases">
        <title>Halosimplex litoreum sp. nov. and Halosimplex rubrum sp. nov., isolated from different salt environments.</title>
        <authorList>
            <person name="Cui H."/>
        </authorList>
    </citation>
    <scope>NUCLEOTIDE SEQUENCE [LARGE SCALE GENOMIC DNA]</scope>
    <source>
        <strain evidence="1 2">R2</strain>
    </source>
</reference>
<proteinExistence type="predicted"/>
<keyword evidence="2" id="KW-1185">Reference proteome</keyword>
<organism evidence="1 2">
    <name type="scientific">Halosimplex pelagicum</name>
    <dbReference type="NCBI Taxonomy" id="869886"/>
    <lineage>
        <taxon>Archaea</taxon>
        <taxon>Methanobacteriati</taxon>
        <taxon>Methanobacteriota</taxon>
        <taxon>Stenosarchaea group</taxon>
        <taxon>Halobacteria</taxon>
        <taxon>Halobacteriales</taxon>
        <taxon>Haloarculaceae</taxon>
        <taxon>Halosimplex</taxon>
    </lineage>
</organism>
<dbReference type="RefSeq" id="WP_179920817.1">
    <property type="nucleotide sequence ID" value="NZ_CP058909.1"/>
</dbReference>
<gene>
    <name evidence="1" type="ORF">HZS54_04850</name>
</gene>
<evidence type="ECO:0000313" key="2">
    <source>
        <dbReference type="Proteomes" id="UP000509346"/>
    </source>
</evidence>
<accession>A0A7D5P820</accession>